<dbReference type="AlphaFoldDB" id="A0A849SD88"/>
<dbReference type="GO" id="GO:0032259">
    <property type="term" value="P:methylation"/>
    <property type="evidence" value="ECO:0007669"/>
    <property type="project" value="UniProtKB-KW"/>
</dbReference>
<dbReference type="Pfam" id="PF13847">
    <property type="entry name" value="Methyltransf_31"/>
    <property type="match status" value="1"/>
</dbReference>
<gene>
    <name evidence="2" type="ORF">HOP12_04085</name>
</gene>
<protein>
    <submittedName>
        <fullName evidence="2">Methyltransferase domain-containing protein</fullName>
    </submittedName>
</protein>
<dbReference type="SUPFAM" id="SSF53335">
    <property type="entry name" value="S-adenosyl-L-methionine-dependent methyltransferases"/>
    <property type="match status" value="1"/>
</dbReference>
<dbReference type="InterPro" id="IPR025714">
    <property type="entry name" value="Methyltranfer_dom"/>
</dbReference>
<dbReference type="EMBL" id="JABFRW010000042">
    <property type="protein sequence ID" value="NOT33332.1"/>
    <property type="molecule type" value="Genomic_DNA"/>
</dbReference>
<dbReference type="Gene3D" id="3.40.50.150">
    <property type="entry name" value="Vaccinia Virus protein VP39"/>
    <property type="match status" value="1"/>
</dbReference>
<evidence type="ECO:0000313" key="3">
    <source>
        <dbReference type="Proteomes" id="UP000580839"/>
    </source>
</evidence>
<keyword evidence="2" id="KW-0808">Transferase</keyword>
<dbReference type="Proteomes" id="UP000580839">
    <property type="component" value="Unassembled WGS sequence"/>
</dbReference>
<comment type="caution">
    <text evidence="2">The sequence shown here is derived from an EMBL/GenBank/DDBJ whole genome shotgun (WGS) entry which is preliminary data.</text>
</comment>
<evidence type="ECO:0000259" key="1">
    <source>
        <dbReference type="Pfam" id="PF13847"/>
    </source>
</evidence>
<dbReference type="InterPro" id="IPR029063">
    <property type="entry name" value="SAM-dependent_MTases_sf"/>
</dbReference>
<reference evidence="2 3" key="1">
    <citation type="submission" date="2020-04" db="EMBL/GenBank/DDBJ databases">
        <title>Metagenomic profiling of ammonia- and methane-oxidizing microorganisms in a Dutch drinking water treatment plant.</title>
        <authorList>
            <person name="Poghosyan L."/>
            <person name="Leucker S."/>
        </authorList>
    </citation>
    <scope>NUCLEOTIDE SEQUENCE [LARGE SCALE GENOMIC DNA]</scope>
    <source>
        <strain evidence="2">S-RSF-IL-03</strain>
    </source>
</reference>
<dbReference type="PANTHER" id="PTHR43861">
    <property type="entry name" value="TRANS-ACONITATE 2-METHYLTRANSFERASE-RELATED"/>
    <property type="match status" value="1"/>
</dbReference>
<organism evidence="2 3">
    <name type="scientific">Eiseniibacteriota bacterium</name>
    <dbReference type="NCBI Taxonomy" id="2212470"/>
    <lineage>
        <taxon>Bacteria</taxon>
        <taxon>Candidatus Eiseniibacteriota</taxon>
    </lineage>
</organism>
<dbReference type="CDD" id="cd02440">
    <property type="entry name" value="AdoMet_MTases"/>
    <property type="match status" value="1"/>
</dbReference>
<accession>A0A849SD88</accession>
<dbReference type="GO" id="GO:0008168">
    <property type="term" value="F:methyltransferase activity"/>
    <property type="evidence" value="ECO:0007669"/>
    <property type="project" value="UniProtKB-KW"/>
</dbReference>
<name>A0A849SD88_UNCEI</name>
<keyword evidence="2" id="KW-0489">Methyltransferase</keyword>
<feature type="domain" description="Methyltransferase" evidence="1">
    <location>
        <begin position="43"/>
        <end position="151"/>
    </location>
</feature>
<proteinExistence type="predicted"/>
<sequence length="275" mass="30513">MSQPPDQDYVLGTHDAEIARLALQNRVWRDCVLAGFDRAGIGPGARVIDVGAGPGFVTMELARRVGPSGRVIGFERSARFLAHARAACEREGLSNVELREVDLDQVTFEPLGFDASFCRWVAAFVTRPDHLIDNLSRALAPGGRAIFHEYVDYRSWRTSPACPVHERFVGEVIASWREQGGEPDIAQQLPALLLARGFRLLHTTPLVFCTRPGDSVWPWPEAFIFTGAERLRELGRVDTAFVEALHEEYRRAAANPATFTLTPLVLEIVAERVAP</sequence>
<evidence type="ECO:0000313" key="2">
    <source>
        <dbReference type="EMBL" id="NOT33332.1"/>
    </source>
</evidence>